<reference evidence="1" key="1">
    <citation type="submission" date="2018-06" db="EMBL/GenBank/DDBJ databases">
        <authorList>
            <person name="Zhirakovskaya E."/>
        </authorList>
    </citation>
    <scope>NUCLEOTIDE SEQUENCE</scope>
</reference>
<proteinExistence type="predicted"/>
<dbReference type="AlphaFoldDB" id="A0A3B1AEQ5"/>
<evidence type="ECO:0000313" key="1">
    <source>
        <dbReference type="EMBL" id="VAW96779.1"/>
    </source>
</evidence>
<sequence length="56" mass="6457">MMFRLKLTTALSVLLSIILLLAATLYWGTHRAEYYFQRSQLAHNTSQAYVQLSHNA</sequence>
<dbReference type="EMBL" id="UOFU01000105">
    <property type="protein sequence ID" value="VAW96779.1"/>
    <property type="molecule type" value="Genomic_DNA"/>
</dbReference>
<name>A0A3B1AEQ5_9ZZZZ</name>
<organism evidence="1">
    <name type="scientific">hydrothermal vent metagenome</name>
    <dbReference type="NCBI Taxonomy" id="652676"/>
    <lineage>
        <taxon>unclassified sequences</taxon>
        <taxon>metagenomes</taxon>
        <taxon>ecological metagenomes</taxon>
    </lineage>
</organism>
<protein>
    <submittedName>
        <fullName evidence="1">Uncharacterized protein</fullName>
    </submittedName>
</protein>
<gene>
    <name evidence="1" type="ORF">MNBD_GAMMA20-1278</name>
</gene>
<feature type="non-terminal residue" evidence="1">
    <location>
        <position position="56"/>
    </location>
</feature>
<accession>A0A3B1AEQ5</accession>